<comment type="similarity">
    <text evidence="1">Belongs to the nuclear hormone receptor family. NR1 subfamily.</text>
</comment>
<dbReference type="SUPFAM" id="SSF48508">
    <property type="entry name" value="Nuclear receptor ligand-binding domain"/>
    <property type="match status" value="2"/>
</dbReference>
<feature type="non-terminal residue" evidence="13">
    <location>
        <position position="1"/>
    </location>
</feature>
<keyword evidence="5" id="KW-0805">Transcription regulation</keyword>
<dbReference type="Pfam" id="PF00105">
    <property type="entry name" value="zf-C4"/>
    <property type="match status" value="2"/>
</dbReference>
<dbReference type="InterPro" id="IPR050234">
    <property type="entry name" value="Nuclear_hormone_rcpt_NR1"/>
</dbReference>
<keyword evidence="6" id="KW-0238">DNA-binding</keyword>
<evidence type="ECO:0000256" key="4">
    <source>
        <dbReference type="ARBA" id="ARBA00022833"/>
    </source>
</evidence>
<evidence type="ECO:0000313" key="13">
    <source>
        <dbReference type="EMBL" id="CAD7657768.1"/>
    </source>
</evidence>
<evidence type="ECO:0000259" key="11">
    <source>
        <dbReference type="PROSITE" id="PS51030"/>
    </source>
</evidence>
<dbReference type="PROSITE" id="PS51843">
    <property type="entry name" value="NR_LBD"/>
    <property type="match status" value="1"/>
</dbReference>
<feature type="domain" description="Nuclear receptor" evidence="11">
    <location>
        <begin position="1"/>
        <end position="32"/>
    </location>
</feature>
<feature type="non-terminal residue" evidence="13">
    <location>
        <position position="530"/>
    </location>
</feature>
<evidence type="ECO:0000256" key="3">
    <source>
        <dbReference type="ARBA" id="ARBA00022771"/>
    </source>
</evidence>
<evidence type="ECO:0000313" key="14">
    <source>
        <dbReference type="Proteomes" id="UP000728032"/>
    </source>
</evidence>
<dbReference type="InterPro" id="IPR001628">
    <property type="entry name" value="Znf_hrmn_rcpt"/>
</dbReference>
<protein>
    <submittedName>
        <fullName evidence="13">Uncharacterized protein</fullName>
    </submittedName>
</protein>
<keyword evidence="14" id="KW-1185">Reference proteome</keyword>
<dbReference type="PRINTS" id="PR00546">
    <property type="entry name" value="THYROIDHORMR"/>
</dbReference>
<dbReference type="PANTHER" id="PTHR24082">
    <property type="entry name" value="NUCLEAR HORMONE RECEPTOR"/>
    <property type="match status" value="1"/>
</dbReference>
<keyword evidence="3" id="KW-0863">Zinc-finger</keyword>
<evidence type="ECO:0000256" key="9">
    <source>
        <dbReference type="ARBA" id="ARBA00023242"/>
    </source>
</evidence>
<feature type="domain" description="Nuclear receptor" evidence="11">
    <location>
        <begin position="269"/>
        <end position="311"/>
    </location>
</feature>
<dbReference type="PROSITE" id="PS51030">
    <property type="entry name" value="NUCLEAR_REC_DBD_2"/>
    <property type="match status" value="2"/>
</dbReference>
<dbReference type="GO" id="GO:0045944">
    <property type="term" value="P:positive regulation of transcription by RNA polymerase II"/>
    <property type="evidence" value="ECO:0007669"/>
    <property type="project" value="TreeGrafter"/>
</dbReference>
<evidence type="ECO:0000259" key="12">
    <source>
        <dbReference type="PROSITE" id="PS51843"/>
    </source>
</evidence>
<dbReference type="InterPro" id="IPR001723">
    <property type="entry name" value="Nuclear_hrmn_rcpt"/>
</dbReference>
<dbReference type="GO" id="GO:0000122">
    <property type="term" value="P:negative regulation of transcription by RNA polymerase II"/>
    <property type="evidence" value="ECO:0007669"/>
    <property type="project" value="TreeGrafter"/>
</dbReference>
<dbReference type="SMART" id="SM00399">
    <property type="entry name" value="ZnF_C4"/>
    <property type="match status" value="1"/>
</dbReference>
<dbReference type="GO" id="GO:0008270">
    <property type="term" value="F:zinc ion binding"/>
    <property type="evidence" value="ECO:0007669"/>
    <property type="project" value="UniProtKB-KW"/>
</dbReference>
<evidence type="ECO:0000256" key="8">
    <source>
        <dbReference type="ARBA" id="ARBA00023170"/>
    </source>
</evidence>
<dbReference type="GO" id="GO:0000978">
    <property type="term" value="F:RNA polymerase II cis-regulatory region sequence-specific DNA binding"/>
    <property type="evidence" value="ECO:0007669"/>
    <property type="project" value="TreeGrafter"/>
</dbReference>
<dbReference type="InterPro" id="IPR001728">
    <property type="entry name" value="ThyrH_rcpt"/>
</dbReference>
<feature type="compositionally biased region" description="Low complexity" evidence="10">
    <location>
        <begin position="344"/>
        <end position="357"/>
    </location>
</feature>
<dbReference type="Gene3D" id="3.30.50.10">
    <property type="entry name" value="Erythroid Transcription Factor GATA-1, subunit A"/>
    <property type="match status" value="1"/>
</dbReference>
<sequence length="530" mass="61455">DCKIDVLRRRFCKRCRLRKCFDVGMKKEYILSEDERKMRQNLIQENRRKRQLISEMTNDTTIDSTSHQTMELEFSTPVPSITRPLSQANSFNDIEMNRLTELFNAININPLTKITSDYQMDIIENFVKNAITGTLVSRLFAIYLEQIVQKNVKMSKHIEAFGSLCASDQISLIKYGSIEICFLRSVLYYDFDYEYWTLILDTENSVLFNIDLFREYKKNTYYNHKIFLKKMANVWDLDNRIIDLMTAILLFNPDRPHLIHKEAVKNADKNKQFQCFLGGKCKINLSCRKYCKKCRLKKCFDIGMRSELILSEQQKETRRMKIQEKKKQKQQIIDELTKLMDSAVGTTSPQPSTSTGSSSGGDNGVDDTNTTMDLYDANSGDSESTDSDLKVVEKYFHDRDRTGISYDVYRTAAELEFAVIPIPRAVATDGFNDLEGKRLTELFEAIKSLHNGQPMLTNVANDFPEALNALRLKCDFEIRKVVKMSKQLTAFCKLCETDKIHLLKYSAVEIMTLRILLDYDPESCNWHAIH</sequence>
<reference evidence="13" key="1">
    <citation type="submission" date="2020-11" db="EMBL/GenBank/DDBJ databases">
        <authorList>
            <person name="Tran Van P."/>
        </authorList>
    </citation>
    <scope>NUCLEOTIDE SEQUENCE</scope>
</reference>
<dbReference type="OrthoDB" id="6352325at2759"/>
<evidence type="ECO:0000256" key="1">
    <source>
        <dbReference type="ARBA" id="ARBA00008092"/>
    </source>
</evidence>
<keyword evidence="4" id="KW-0862">Zinc</keyword>
<dbReference type="GO" id="GO:0030154">
    <property type="term" value="P:cell differentiation"/>
    <property type="evidence" value="ECO:0007669"/>
    <property type="project" value="TreeGrafter"/>
</dbReference>
<dbReference type="InterPro" id="IPR000536">
    <property type="entry name" value="Nucl_hrmn_rcpt_lig-bd"/>
</dbReference>
<keyword evidence="2" id="KW-0479">Metal-binding</keyword>
<dbReference type="Proteomes" id="UP000728032">
    <property type="component" value="Unassembled WGS sequence"/>
</dbReference>
<dbReference type="AlphaFoldDB" id="A0A7R9MCR1"/>
<organism evidence="13">
    <name type="scientific">Oppiella nova</name>
    <dbReference type="NCBI Taxonomy" id="334625"/>
    <lineage>
        <taxon>Eukaryota</taxon>
        <taxon>Metazoa</taxon>
        <taxon>Ecdysozoa</taxon>
        <taxon>Arthropoda</taxon>
        <taxon>Chelicerata</taxon>
        <taxon>Arachnida</taxon>
        <taxon>Acari</taxon>
        <taxon>Acariformes</taxon>
        <taxon>Sarcoptiformes</taxon>
        <taxon>Oribatida</taxon>
        <taxon>Brachypylina</taxon>
        <taxon>Oppioidea</taxon>
        <taxon>Oppiidae</taxon>
        <taxon>Oppiella</taxon>
    </lineage>
</organism>
<evidence type="ECO:0000256" key="5">
    <source>
        <dbReference type="ARBA" id="ARBA00023015"/>
    </source>
</evidence>
<feature type="region of interest" description="Disordered" evidence="10">
    <location>
        <begin position="343"/>
        <end position="385"/>
    </location>
</feature>
<proteinExistence type="inferred from homology"/>
<evidence type="ECO:0000256" key="10">
    <source>
        <dbReference type="SAM" id="MobiDB-lite"/>
    </source>
</evidence>
<gene>
    <name evidence="13" type="ORF">ONB1V03_LOCUS14393</name>
</gene>
<evidence type="ECO:0000256" key="7">
    <source>
        <dbReference type="ARBA" id="ARBA00023163"/>
    </source>
</evidence>
<dbReference type="GO" id="GO:0004879">
    <property type="term" value="F:nuclear receptor activity"/>
    <property type="evidence" value="ECO:0007669"/>
    <property type="project" value="InterPro"/>
</dbReference>
<dbReference type="EMBL" id="OC928473">
    <property type="protein sequence ID" value="CAD7657768.1"/>
    <property type="molecule type" value="Genomic_DNA"/>
</dbReference>
<dbReference type="InterPro" id="IPR013088">
    <property type="entry name" value="Znf_NHR/GATA"/>
</dbReference>
<dbReference type="SUPFAM" id="SSF57716">
    <property type="entry name" value="Glucocorticoid receptor-like (DNA-binding domain)"/>
    <property type="match status" value="2"/>
</dbReference>
<dbReference type="InterPro" id="IPR035500">
    <property type="entry name" value="NHR-like_dom_sf"/>
</dbReference>
<dbReference type="PANTHER" id="PTHR24082:SF283">
    <property type="entry name" value="NUCLEAR HORMONE RECEPTOR HR96"/>
    <property type="match status" value="1"/>
</dbReference>
<keyword evidence="8" id="KW-0675">Receptor</keyword>
<dbReference type="Gene3D" id="1.10.565.10">
    <property type="entry name" value="Retinoid X Receptor"/>
    <property type="match status" value="2"/>
</dbReference>
<dbReference type="EMBL" id="CAJPVJ010013648">
    <property type="protein sequence ID" value="CAG2174954.1"/>
    <property type="molecule type" value="Genomic_DNA"/>
</dbReference>
<evidence type="ECO:0000256" key="2">
    <source>
        <dbReference type="ARBA" id="ARBA00022723"/>
    </source>
</evidence>
<feature type="domain" description="NR LBD" evidence="12">
    <location>
        <begin position="438"/>
        <end position="530"/>
    </location>
</feature>
<keyword evidence="9" id="KW-0539">Nucleus</keyword>
<evidence type="ECO:0000256" key="6">
    <source>
        <dbReference type="ARBA" id="ARBA00023125"/>
    </source>
</evidence>
<accession>A0A7R9MCR1</accession>
<dbReference type="PRINTS" id="PR00398">
    <property type="entry name" value="STRDHORMONER"/>
</dbReference>
<name>A0A7R9MCR1_9ACAR</name>
<keyword evidence="7" id="KW-0804">Transcription</keyword>